<dbReference type="Pfam" id="PF07645">
    <property type="entry name" value="EGF_CA"/>
    <property type="match status" value="1"/>
</dbReference>
<protein>
    <submittedName>
        <fullName evidence="12">(thale cress) hypothetical protein</fullName>
    </submittedName>
</protein>
<keyword evidence="8" id="KW-1015">Disulfide bond</keyword>
<feature type="compositionally biased region" description="Acidic residues" evidence="10">
    <location>
        <begin position="86"/>
        <end position="98"/>
    </location>
</feature>
<evidence type="ECO:0000256" key="7">
    <source>
        <dbReference type="ARBA" id="ARBA00023136"/>
    </source>
</evidence>
<organism evidence="12 13">
    <name type="scientific">Arabidopsis thaliana</name>
    <name type="common">Mouse-ear cress</name>
    <dbReference type="NCBI Taxonomy" id="3702"/>
    <lineage>
        <taxon>Eukaryota</taxon>
        <taxon>Viridiplantae</taxon>
        <taxon>Streptophyta</taxon>
        <taxon>Embryophyta</taxon>
        <taxon>Tracheophyta</taxon>
        <taxon>Spermatophyta</taxon>
        <taxon>Magnoliopsida</taxon>
        <taxon>eudicotyledons</taxon>
        <taxon>Gunneridae</taxon>
        <taxon>Pentapetalae</taxon>
        <taxon>rosids</taxon>
        <taxon>malvids</taxon>
        <taxon>Brassicales</taxon>
        <taxon>Brassicaceae</taxon>
        <taxon>Camelineae</taxon>
        <taxon>Arabidopsis</taxon>
    </lineage>
</organism>
<keyword evidence="2 9" id="KW-0245">EGF-like domain</keyword>
<accession>A0A7G2DWC5</accession>
<dbReference type="InterPro" id="IPR049883">
    <property type="entry name" value="NOTCH1_EGF-like"/>
</dbReference>
<feature type="region of interest" description="Disordered" evidence="10">
    <location>
        <begin position="67"/>
        <end position="114"/>
    </location>
</feature>
<dbReference type="PANTHER" id="PTHR46327">
    <property type="entry name" value="F16F4.11 PROTEIN-RELATED"/>
    <property type="match status" value="1"/>
</dbReference>
<dbReference type="PROSITE" id="PS50026">
    <property type="entry name" value="EGF_3"/>
    <property type="match status" value="1"/>
</dbReference>
<keyword evidence="3" id="KW-0812">Transmembrane</keyword>
<evidence type="ECO:0000256" key="10">
    <source>
        <dbReference type="SAM" id="MobiDB-lite"/>
    </source>
</evidence>
<sequence>MDGNFPQGGVVRSGASSYGGFDLQGSMRVHHQDSMNQQHRHNPNSRPLHEGLPFTMVTGQTCDHHQNQNMSMSEQQKAEREKNSVSDDDEPSFTEEGGDGVHNEANRSTKGSPWQRVKWTDKMVKLLITAVSYIGDDSSIDSSSRRKFAVLQKKGKWKSVSKVMAERGYHVSPQQCEDKFNDLNKRYKKLNDMLGRGTSCQVVENPALLDSIGYLNDKEKDDVRKIMSSKHLFYEEMCSYHNGNRLHLPHDLALQRSLQLALRSRDDHDNDDSRKHQMEDLDDEDHDGDGDEHDEYEEQHYAYGDCRGNHYGGGGGPLKKIRQSLSHEDGDHPSLVNSLECNKASLPQIPFSQADVNQGGAESGRAGSVQKQWIESRTLQLEEQKLQIQVELLELEKQRFRWQSKENWVLNYNGIGFTSLDWCIASLNEVSFSAVLCYLKTGSSFFSENSPEEELFTPEYVISIHADSITRFKQHLSKHEQLHFADLGSKVKGNGSPKKLTDGLIEEPCLFLIRSVTEIGEKLKRGTSLERKKMKLQEGVLLVAIFCLSYTQLVKGQHQLPEGCKLSCGNLRIEYPFGISSGCYYPGDESFDLTCDEKKKLFVGNIEVINFNRSGHVSALFNRFADCNDEQSDETNGIAMEYRLGSSFSLSSNNKFTLVGCNALALLSTFGKQNYSTGCLSLCNSQPEANGKCNGVGCCTTEDFSVPFDSHKFQFGSSRLMNQTINYVDPFNTSVYKFNPCTYAFLVEDGKFNFSSPEDLMNLRNVTRFPVLLDWSIGDQSCEQAVSTNTRICGAYSTCYNSTTRNGYICKCNEGYDGNPYLLGCKDINECTSGTHNCSDPNTCRNTPAGSFSCKCPFGYKLIATTESTMRNHRRLPGHPAWGQKALCFDRPQTSKHIVSYFASATKENRLHEIIDGQVMNENNQREIQKAARIAVECTRLTGEERPGMKEVAAELEALRVTKTKHKWSDEYPEQEDTEHLVGVQKLSAQGETSSSIGYDSIRNVAILDIEAGR</sequence>
<dbReference type="InterPro" id="IPR044822">
    <property type="entry name" value="Myb_DNA-bind_4"/>
</dbReference>
<dbReference type="SUPFAM" id="SSF57196">
    <property type="entry name" value="EGF/Laminin"/>
    <property type="match status" value="1"/>
</dbReference>
<evidence type="ECO:0000256" key="2">
    <source>
        <dbReference type="ARBA" id="ARBA00022536"/>
    </source>
</evidence>
<feature type="domain" description="EGF-like" evidence="11">
    <location>
        <begin position="827"/>
        <end position="866"/>
    </location>
</feature>
<dbReference type="PANTHER" id="PTHR46327:SF19">
    <property type="entry name" value="F16F4.11 PROTEIN"/>
    <property type="match status" value="1"/>
</dbReference>
<comment type="caution">
    <text evidence="9">Lacks conserved residue(s) required for the propagation of feature annotation.</text>
</comment>
<evidence type="ECO:0000256" key="5">
    <source>
        <dbReference type="ARBA" id="ARBA00022737"/>
    </source>
</evidence>
<feature type="compositionally biased region" description="Basic and acidic residues" evidence="10">
    <location>
        <begin position="263"/>
        <end position="279"/>
    </location>
</feature>
<evidence type="ECO:0000313" key="13">
    <source>
        <dbReference type="Proteomes" id="UP000516314"/>
    </source>
</evidence>
<dbReference type="SMART" id="SM00179">
    <property type="entry name" value="EGF_CA"/>
    <property type="match status" value="1"/>
</dbReference>
<keyword evidence="4" id="KW-0732">Signal</keyword>
<evidence type="ECO:0000256" key="8">
    <source>
        <dbReference type="ARBA" id="ARBA00023157"/>
    </source>
</evidence>
<evidence type="ECO:0000256" key="3">
    <source>
        <dbReference type="ARBA" id="ARBA00022692"/>
    </source>
</evidence>
<feature type="region of interest" description="Disordered" evidence="10">
    <location>
        <begin position="314"/>
        <end position="334"/>
    </location>
</feature>
<keyword evidence="7" id="KW-0472">Membrane</keyword>
<evidence type="ECO:0000313" key="12">
    <source>
        <dbReference type="EMBL" id="CAD5313340.1"/>
    </source>
</evidence>
<feature type="region of interest" description="Disordered" evidence="10">
    <location>
        <begin position="1"/>
        <end position="53"/>
    </location>
</feature>
<dbReference type="EMBL" id="LR881466">
    <property type="protein sequence ID" value="CAD5313340.1"/>
    <property type="molecule type" value="Genomic_DNA"/>
</dbReference>
<dbReference type="SMART" id="SM00181">
    <property type="entry name" value="EGF"/>
    <property type="match status" value="2"/>
</dbReference>
<dbReference type="GO" id="GO:0030247">
    <property type="term" value="F:polysaccharide binding"/>
    <property type="evidence" value="ECO:0007669"/>
    <property type="project" value="InterPro"/>
</dbReference>
<reference evidence="12 13" key="1">
    <citation type="submission" date="2020-09" db="EMBL/GenBank/DDBJ databases">
        <authorList>
            <person name="Ashkenazy H."/>
        </authorList>
    </citation>
    <scope>NUCLEOTIDE SEQUENCE [LARGE SCALE GENOMIC DNA]</scope>
    <source>
        <strain evidence="13">cv. Cdm-0</strain>
    </source>
</reference>
<dbReference type="Gene3D" id="1.10.10.60">
    <property type="entry name" value="Homeodomain-like"/>
    <property type="match status" value="1"/>
</dbReference>
<dbReference type="GO" id="GO:0016020">
    <property type="term" value="C:membrane"/>
    <property type="evidence" value="ECO:0007669"/>
    <property type="project" value="UniProtKB-SubCell"/>
</dbReference>
<evidence type="ECO:0000259" key="11">
    <source>
        <dbReference type="PROSITE" id="PS50026"/>
    </source>
</evidence>
<dbReference type="CDD" id="cd00054">
    <property type="entry name" value="EGF_CA"/>
    <property type="match status" value="1"/>
</dbReference>
<dbReference type="GO" id="GO:0005509">
    <property type="term" value="F:calcium ion binding"/>
    <property type="evidence" value="ECO:0007669"/>
    <property type="project" value="InterPro"/>
</dbReference>
<dbReference type="Pfam" id="PF13837">
    <property type="entry name" value="Myb_DNA-bind_4"/>
    <property type="match status" value="1"/>
</dbReference>
<dbReference type="FunFam" id="1.10.10.60:FF:000465">
    <property type="entry name" value="Sequence-specific DNA binding transcription factor"/>
    <property type="match status" value="1"/>
</dbReference>
<evidence type="ECO:0000256" key="1">
    <source>
        <dbReference type="ARBA" id="ARBA00004167"/>
    </source>
</evidence>
<feature type="compositionally biased region" description="Basic and acidic residues" evidence="10">
    <location>
        <begin position="76"/>
        <end position="85"/>
    </location>
</feature>
<evidence type="ECO:0000256" key="6">
    <source>
        <dbReference type="ARBA" id="ARBA00022989"/>
    </source>
</evidence>
<keyword evidence="5" id="KW-0677">Repeat</keyword>
<dbReference type="InterPro" id="IPR000742">
    <property type="entry name" value="EGF"/>
</dbReference>
<dbReference type="Proteomes" id="UP000516314">
    <property type="component" value="Chromosome 1"/>
</dbReference>
<evidence type="ECO:0000256" key="4">
    <source>
        <dbReference type="ARBA" id="ARBA00022729"/>
    </source>
</evidence>
<dbReference type="InterPro" id="IPR001881">
    <property type="entry name" value="EGF-like_Ca-bd_dom"/>
</dbReference>
<dbReference type="InterPro" id="IPR025287">
    <property type="entry name" value="WAK_GUB"/>
</dbReference>
<proteinExistence type="predicted"/>
<comment type="subcellular location">
    <subcellularLocation>
        <location evidence="1">Membrane</location>
        <topology evidence="1">Single-pass membrane protein</topology>
    </subcellularLocation>
</comment>
<gene>
    <name evidence="12" type="ORF">AT9943_LOCUS1842</name>
</gene>
<keyword evidence="6" id="KW-1133">Transmembrane helix</keyword>
<dbReference type="Gene3D" id="1.10.510.10">
    <property type="entry name" value="Transferase(Phosphotransferase) domain 1"/>
    <property type="match status" value="1"/>
</dbReference>
<evidence type="ECO:0000256" key="9">
    <source>
        <dbReference type="PROSITE-ProRule" id="PRU00076"/>
    </source>
</evidence>
<name>A0A7G2DWC5_ARATH</name>
<feature type="region of interest" description="Disordered" evidence="10">
    <location>
        <begin position="263"/>
        <end position="293"/>
    </location>
</feature>
<dbReference type="AlphaFoldDB" id="A0A7G2DWC5"/>
<dbReference type="Pfam" id="PF13947">
    <property type="entry name" value="GUB_WAK_bind"/>
    <property type="match status" value="1"/>
</dbReference>
<dbReference type="Gene3D" id="2.10.25.10">
    <property type="entry name" value="Laminin"/>
    <property type="match status" value="2"/>
</dbReference>
<dbReference type="PROSITE" id="PS01186">
    <property type="entry name" value="EGF_2"/>
    <property type="match status" value="1"/>
</dbReference>
<feature type="compositionally biased region" description="Acidic residues" evidence="10">
    <location>
        <begin position="280"/>
        <end position="293"/>
    </location>
</feature>
<dbReference type="FunFam" id="2.10.25.10:FF:000038">
    <property type="entry name" value="Fibrillin 2"/>
    <property type="match status" value="1"/>
</dbReference>